<feature type="domain" description="CusB-like beta-barrel" evidence="4">
    <location>
        <begin position="205"/>
        <end position="271"/>
    </location>
</feature>
<dbReference type="Gene3D" id="2.40.50.100">
    <property type="match status" value="1"/>
</dbReference>
<dbReference type="InterPro" id="IPR058625">
    <property type="entry name" value="MdtA-like_BSH"/>
</dbReference>
<dbReference type="Gene3D" id="2.40.420.20">
    <property type="match status" value="1"/>
</dbReference>
<feature type="domain" description="Multidrug resistance protein MdtA-like alpha-helical hairpin" evidence="2">
    <location>
        <begin position="97"/>
        <end position="165"/>
    </location>
</feature>
<dbReference type="Gene3D" id="1.10.287.470">
    <property type="entry name" value="Helix hairpin bin"/>
    <property type="match status" value="1"/>
</dbReference>
<dbReference type="OrthoDB" id="9813967at2"/>
<dbReference type="InterPro" id="IPR058792">
    <property type="entry name" value="Beta-barrel_RND_2"/>
</dbReference>
<dbReference type="SUPFAM" id="SSF111369">
    <property type="entry name" value="HlyD-like secretion proteins"/>
    <property type="match status" value="1"/>
</dbReference>
<dbReference type="RefSeq" id="WP_011502457.1">
    <property type="nucleotide sequence ID" value="NZ_FODT01000004.1"/>
</dbReference>
<evidence type="ECO:0000259" key="2">
    <source>
        <dbReference type="Pfam" id="PF25876"/>
    </source>
</evidence>
<evidence type="ECO:0000313" key="6">
    <source>
        <dbReference type="Proteomes" id="UP000199615"/>
    </source>
</evidence>
<keyword evidence="6" id="KW-1185">Reference proteome</keyword>
<accession>A0A1H8S6U2</accession>
<feature type="domain" description="Multidrug resistance protein MdtA-like barrel-sandwich hybrid" evidence="3">
    <location>
        <begin position="62"/>
        <end position="194"/>
    </location>
</feature>
<dbReference type="NCBIfam" id="TIGR01730">
    <property type="entry name" value="RND_mfp"/>
    <property type="match status" value="1"/>
</dbReference>
<dbReference type="GO" id="GO:0015562">
    <property type="term" value="F:efflux transmembrane transporter activity"/>
    <property type="evidence" value="ECO:0007669"/>
    <property type="project" value="TreeGrafter"/>
</dbReference>
<dbReference type="AlphaFoldDB" id="A0A1H8S6U2"/>
<dbReference type="Gene3D" id="2.40.30.170">
    <property type="match status" value="1"/>
</dbReference>
<evidence type="ECO:0000259" key="3">
    <source>
        <dbReference type="Pfam" id="PF25917"/>
    </source>
</evidence>
<dbReference type="Pfam" id="PF25917">
    <property type="entry name" value="BSH_RND"/>
    <property type="match status" value="1"/>
</dbReference>
<reference evidence="6" key="1">
    <citation type="submission" date="2016-10" db="EMBL/GenBank/DDBJ databases">
        <authorList>
            <person name="Varghese N."/>
            <person name="Submissions S."/>
        </authorList>
    </citation>
    <scope>NUCLEOTIDE SEQUENCE [LARGE SCALE GENOMIC DNA]</scope>
    <source>
        <strain evidence="6">DSM 123</strain>
    </source>
</reference>
<sequence>MTSPRIIGVIAVCALVAGCQEKASQPEPIRPVLSTVVAPLEATSLAVVGTVEPQFKTDYGFRVLGRLIARPVNIGDVVSKGQALAAIDPFAAELAVRSALADVATAQAQLANANATANRQRTLIETGATTKATLDSAEQSNSAAQAAVIRAQSSLTKAREQLSYTKLENEYAGVVTAVGVQVGQVVNPGQTVVTVARPDIREAVIDVADDLAGVLRTGMPLTVALQLDPRIRVEGRVREISPQADPVTRARRIRITLDNPPETFRLGSTITTLIPGKPARGFRLPATAILTEGGQSSVWMIDPAAKSVTKRKVQVVTNDDGSVDVVEGIEAGARIVTAGVHHLKQGQKVRFEEGSVS</sequence>
<name>A0A1H8S6U2_9BRAD</name>
<dbReference type="InterPro" id="IPR058624">
    <property type="entry name" value="MdtA-like_HH"/>
</dbReference>
<comment type="similarity">
    <text evidence="1">Belongs to the membrane fusion protein (MFP) (TC 8.A.1) family.</text>
</comment>
<dbReference type="PANTHER" id="PTHR30469">
    <property type="entry name" value="MULTIDRUG RESISTANCE PROTEIN MDTA"/>
    <property type="match status" value="1"/>
</dbReference>
<dbReference type="PROSITE" id="PS51257">
    <property type="entry name" value="PROKAR_LIPOPROTEIN"/>
    <property type="match status" value="1"/>
</dbReference>
<dbReference type="InterPro" id="IPR006143">
    <property type="entry name" value="RND_pump_MFP"/>
</dbReference>
<dbReference type="Proteomes" id="UP000199615">
    <property type="component" value="Unassembled WGS sequence"/>
</dbReference>
<dbReference type="Pfam" id="PF25876">
    <property type="entry name" value="HH_MFP_RND"/>
    <property type="match status" value="1"/>
</dbReference>
<dbReference type="GO" id="GO:1990281">
    <property type="term" value="C:efflux pump complex"/>
    <property type="evidence" value="ECO:0007669"/>
    <property type="project" value="TreeGrafter"/>
</dbReference>
<evidence type="ECO:0000256" key="1">
    <source>
        <dbReference type="ARBA" id="ARBA00009477"/>
    </source>
</evidence>
<protein>
    <submittedName>
        <fullName evidence="5">RND family efflux transporter, MFP subunit</fullName>
    </submittedName>
</protein>
<evidence type="ECO:0000259" key="4">
    <source>
        <dbReference type="Pfam" id="PF25954"/>
    </source>
</evidence>
<evidence type="ECO:0000313" key="5">
    <source>
        <dbReference type="EMBL" id="SEO74430.1"/>
    </source>
</evidence>
<dbReference type="PANTHER" id="PTHR30469:SF15">
    <property type="entry name" value="HLYD FAMILY OF SECRETION PROTEINS"/>
    <property type="match status" value="1"/>
</dbReference>
<dbReference type="EMBL" id="FODT01000004">
    <property type="protein sequence ID" value="SEO74430.1"/>
    <property type="molecule type" value="Genomic_DNA"/>
</dbReference>
<organism evidence="5 6">
    <name type="scientific">Rhodopseudomonas pseudopalustris</name>
    <dbReference type="NCBI Taxonomy" id="1513892"/>
    <lineage>
        <taxon>Bacteria</taxon>
        <taxon>Pseudomonadati</taxon>
        <taxon>Pseudomonadota</taxon>
        <taxon>Alphaproteobacteria</taxon>
        <taxon>Hyphomicrobiales</taxon>
        <taxon>Nitrobacteraceae</taxon>
        <taxon>Rhodopseudomonas</taxon>
    </lineage>
</organism>
<dbReference type="Pfam" id="PF25954">
    <property type="entry name" value="Beta-barrel_RND_2"/>
    <property type="match status" value="1"/>
</dbReference>
<proteinExistence type="inferred from homology"/>
<gene>
    <name evidence="5" type="ORF">SAMN05444123_104316</name>
</gene>